<keyword evidence="3" id="KW-1185">Reference proteome</keyword>
<dbReference type="AlphaFoldDB" id="A0A8H6HR31"/>
<feature type="compositionally biased region" description="Basic and acidic residues" evidence="1">
    <location>
        <begin position="1"/>
        <end position="40"/>
    </location>
</feature>
<sequence length="257" mass="28759">MPKDRKRPAVEDDSYGRDAPRKKAKSSAKEVKGKGKRDTMARFSPPPSPPQPAVAKGRRPMGHVVASTSSAPSGSTHMREQAVERVRVQRDTRSQRRLQGVNVKLGDVPRLTRERGALHAIEDIGVDTGHGDLDDERDGDEGDVEEAGEDEEPDTEEAEGGGTEEDEEGAEDSDQYPTNSDLGLSPRTLDRAENEEIEAGFRYLDEHFGEDFTESDWERHEQDMAELDMRLAAADREPDDEDYAFYLGRDWSYKPRS</sequence>
<feature type="compositionally biased region" description="Acidic residues" evidence="1">
    <location>
        <begin position="133"/>
        <end position="174"/>
    </location>
</feature>
<name>A0A8H6HR31_9AGAR</name>
<comment type="caution">
    <text evidence="2">The sequence shown here is derived from an EMBL/GenBank/DDBJ whole genome shotgun (WGS) entry which is preliminary data.</text>
</comment>
<dbReference type="OrthoDB" id="10658124at2759"/>
<gene>
    <name evidence="2" type="ORF">DFP72DRAFT_500381</name>
</gene>
<reference evidence="2 3" key="1">
    <citation type="submission" date="2020-07" db="EMBL/GenBank/DDBJ databases">
        <title>Comparative genomics of pyrophilous fungi reveals a link between fire events and developmental genes.</title>
        <authorList>
            <consortium name="DOE Joint Genome Institute"/>
            <person name="Steindorff A.S."/>
            <person name="Carver A."/>
            <person name="Calhoun S."/>
            <person name="Stillman K."/>
            <person name="Liu H."/>
            <person name="Lipzen A."/>
            <person name="Pangilinan J."/>
            <person name="Labutti K."/>
            <person name="Bruns T.D."/>
            <person name="Grigoriev I.V."/>
        </authorList>
    </citation>
    <scope>NUCLEOTIDE SEQUENCE [LARGE SCALE GENOMIC DNA]</scope>
    <source>
        <strain evidence="2 3">CBS 144469</strain>
    </source>
</reference>
<evidence type="ECO:0000313" key="3">
    <source>
        <dbReference type="Proteomes" id="UP000521943"/>
    </source>
</evidence>
<feature type="compositionally biased region" description="Basic and acidic residues" evidence="1">
    <location>
        <begin position="110"/>
        <end position="122"/>
    </location>
</feature>
<proteinExistence type="predicted"/>
<dbReference type="EMBL" id="JACGCI010000052">
    <property type="protein sequence ID" value="KAF6751166.1"/>
    <property type="molecule type" value="Genomic_DNA"/>
</dbReference>
<feature type="compositionally biased region" description="Polar residues" evidence="1">
    <location>
        <begin position="66"/>
        <end position="76"/>
    </location>
</feature>
<accession>A0A8H6HR31</accession>
<organism evidence="2 3">
    <name type="scientific">Ephemerocybe angulata</name>
    <dbReference type="NCBI Taxonomy" id="980116"/>
    <lineage>
        <taxon>Eukaryota</taxon>
        <taxon>Fungi</taxon>
        <taxon>Dikarya</taxon>
        <taxon>Basidiomycota</taxon>
        <taxon>Agaricomycotina</taxon>
        <taxon>Agaricomycetes</taxon>
        <taxon>Agaricomycetidae</taxon>
        <taxon>Agaricales</taxon>
        <taxon>Agaricineae</taxon>
        <taxon>Psathyrellaceae</taxon>
        <taxon>Ephemerocybe</taxon>
    </lineage>
</organism>
<feature type="region of interest" description="Disordered" evidence="1">
    <location>
        <begin position="1"/>
        <end position="193"/>
    </location>
</feature>
<evidence type="ECO:0000313" key="2">
    <source>
        <dbReference type="EMBL" id="KAF6751166.1"/>
    </source>
</evidence>
<protein>
    <submittedName>
        <fullName evidence="2">Uncharacterized protein</fullName>
    </submittedName>
</protein>
<dbReference type="Proteomes" id="UP000521943">
    <property type="component" value="Unassembled WGS sequence"/>
</dbReference>
<evidence type="ECO:0000256" key="1">
    <source>
        <dbReference type="SAM" id="MobiDB-lite"/>
    </source>
</evidence>
<feature type="compositionally biased region" description="Basic and acidic residues" evidence="1">
    <location>
        <begin position="77"/>
        <end position="94"/>
    </location>
</feature>